<keyword evidence="2" id="KW-1185">Reference proteome</keyword>
<gene>
    <name evidence="1" type="ORF">HC176_03335</name>
</gene>
<accession>A0ABX1D839</accession>
<proteinExistence type="predicted"/>
<dbReference type="RefSeq" id="WP_167916773.1">
    <property type="nucleotide sequence ID" value="NZ_JAAVJS010000003.1"/>
</dbReference>
<protein>
    <recommendedName>
        <fullName evidence="3">Lipocalin-like domain-containing protein</fullName>
    </recommendedName>
</protein>
<evidence type="ECO:0000313" key="1">
    <source>
        <dbReference type="EMBL" id="NJX14520.1"/>
    </source>
</evidence>
<evidence type="ECO:0008006" key="3">
    <source>
        <dbReference type="Google" id="ProtNLM"/>
    </source>
</evidence>
<dbReference type="Proteomes" id="UP000760545">
    <property type="component" value="Unassembled WGS sequence"/>
</dbReference>
<organism evidence="1 2">
    <name type="scientific">Tamlana crocina</name>
    <dbReference type="NCBI Taxonomy" id="393006"/>
    <lineage>
        <taxon>Bacteria</taxon>
        <taxon>Pseudomonadati</taxon>
        <taxon>Bacteroidota</taxon>
        <taxon>Flavobacteriia</taxon>
        <taxon>Flavobacteriales</taxon>
        <taxon>Flavobacteriaceae</taxon>
        <taxon>Tamlana</taxon>
    </lineage>
</organism>
<evidence type="ECO:0000313" key="2">
    <source>
        <dbReference type="Proteomes" id="UP000760545"/>
    </source>
</evidence>
<name>A0ABX1D839_9FLAO</name>
<sequence>MKNIPYILLISVASLYLSCNENSDDDSAKSENDCPAKNTTTPQILGEWLFTGTVSGGQLLVEHCDLKTKLTVTETQFIWDNFSGGNCEILTVIPTCYAIENGEVFFFNELDEKNGFSQKIRTLNDNTLVLENRNTTTIVSRENYERIK</sequence>
<dbReference type="EMBL" id="JAAVJS010000003">
    <property type="protein sequence ID" value="NJX14520.1"/>
    <property type="molecule type" value="Genomic_DNA"/>
</dbReference>
<reference evidence="1 2" key="1">
    <citation type="submission" date="2020-03" db="EMBL/GenBank/DDBJ databases">
        <title>Tamlana sp. nov, isolated from XXX.</title>
        <authorList>
            <person name="Cao W.R."/>
        </authorList>
    </citation>
    <scope>NUCLEOTIDE SEQUENCE [LARGE SCALE GENOMIC DNA]</scope>
    <source>
        <strain evidence="1 2">HST1-43</strain>
    </source>
</reference>
<comment type="caution">
    <text evidence="1">The sequence shown here is derived from an EMBL/GenBank/DDBJ whole genome shotgun (WGS) entry which is preliminary data.</text>
</comment>